<proteinExistence type="predicted"/>
<dbReference type="PRINTS" id="PR00081">
    <property type="entry name" value="GDHRDH"/>
</dbReference>
<dbReference type="InterPro" id="IPR036291">
    <property type="entry name" value="NAD(P)-bd_dom_sf"/>
</dbReference>
<dbReference type="PANTHER" id="PTHR43431:SF7">
    <property type="entry name" value="OXIDOREDUCTASE, SHORT CHAIN DEHYDROGENASE_REDUCTASE FAMILY (AFU_ORTHOLOGUE AFUA_5G14000)"/>
    <property type="match status" value="1"/>
</dbReference>
<dbReference type="Pfam" id="PF00106">
    <property type="entry name" value="adh_short"/>
    <property type="match status" value="1"/>
</dbReference>
<evidence type="ECO:0000313" key="2">
    <source>
        <dbReference type="Proteomes" id="UP000637002"/>
    </source>
</evidence>
<dbReference type="Proteomes" id="UP000637002">
    <property type="component" value="Unassembled WGS sequence"/>
</dbReference>
<protein>
    <submittedName>
        <fullName evidence="1">Glucose 1-dehydrogenase</fullName>
    </submittedName>
</protein>
<comment type="caution">
    <text evidence="1">The sequence shown here is derived from an EMBL/GenBank/DDBJ whole genome shotgun (WGS) entry which is preliminary data.</text>
</comment>
<dbReference type="InterPro" id="IPR002347">
    <property type="entry name" value="SDR_fam"/>
</dbReference>
<organism evidence="1 2">
    <name type="scientific">Chelatococcus reniformis</name>
    <dbReference type="NCBI Taxonomy" id="1494448"/>
    <lineage>
        <taxon>Bacteria</taxon>
        <taxon>Pseudomonadati</taxon>
        <taxon>Pseudomonadota</taxon>
        <taxon>Alphaproteobacteria</taxon>
        <taxon>Hyphomicrobiales</taxon>
        <taxon>Chelatococcaceae</taxon>
        <taxon>Chelatococcus</taxon>
    </lineage>
</organism>
<keyword evidence="2" id="KW-1185">Reference proteome</keyword>
<dbReference type="EMBL" id="BMGG01000007">
    <property type="protein sequence ID" value="GGC77433.1"/>
    <property type="molecule type" value="Genomic_DNA"/>
</dbReference>
<reference evidence="1" key="2">
    <citation type="submission" date="2020-09" db="EMBL/GenBank/DDBJ databases">
        <authorList>
            <person name="Sun Q."/>
            <person name="Zhou Y."/>
        </authorList>
    </citation>
    <scope>NUCLEOTIDE SEQUENCE</scope>
    <source>
        <strain evidence="1">CGMCC 1.12919</strain>
    </source>
</reference>
<dbReference type="SUPFAM" id="SSF51735">
    <property type="entry name" value="NAD(P)-binding Rossmann-fold domains"/>
    <property type="match status" value="1"/>
</dbReference>
<dbReference type="Gene3D" id="3.40.50.720">
    <property type="entry name" value="NAD(P)-binding Rossmann-like Domain"/>
    <property type="match status" value="1"/>
</dbReference>
<evidence type="ECO:0000313" key="1">
    <source>
        <dbReference type="EMBL" id="GGC77433.1"/>
    </source>
</evidence>
<gene>
    <name evidence="1" type="ORF">GCM10010994_39670</name>
</gene>
<accession>A0A916ULS4</accession>
<name>A0A916ULS4_9HYPH</name>
<dbReference type="PANTHER" id="PTHR43431">
    <property type="entry name" value="OXIDOREDUCTASE, SHORT CHAIN DEHYDROGENASE/REDUCTASE FAMILY (AFU_ORTHOLOGUE AFUA_5G14000)"/>
    <property type="match status" value="1"/>
</dbReference>
<sequence>MTSSLTLPPLDPPAPRGSLLVVGVGASHGLGAAIARRFAAGGYPVAVAGRNAPKLEATAAELREAGASVVSVVGDASTADDARRFVAAAQELAPLAIAVHNAGSNRPAPFLEVSEQRFEGHWREHALGGFHVAQAVLPVLVTRGGGSLIFTGASGSLRGKAHYAPFAAAKAALRATAQSIAREFGPQGVHVGHVVVDGGIEGDRLLSLRPGLKDQQGPDGLLNIAAIAEAYWTLHHQHRSAWTLELDLRPWAETF</sequence>
<reference evidence="1" key="1">
    <citation type="journal article" date="2014" name="Int. J. Syst. Evol. Microbiol.">
        <title>Complete genome sequence of Corynebacterium casei LMG S-19264T (=DSM 44701T), isolated from a smear-ripened cheese.</title>
        <authorList>
            <consortium name="US DOE Joint Genome Institute (JGI-PGF)"/>
            <person name="Walter F."/>
            <person name="Albersmeier A."/>
            <person name="Kalinowski J."/>
            <person name="Ruckert C."/>
        </authorList>
    </citation>
    <scope>NUCLEOTIDE SEQUENCE</scope>
    <source>
        <strain evidence="1">CGMCC 1.12919</strain>
    </source>
</reference>
<dbReference type="AlphaFoldDB" id="A0A916ULS4"/>
<dbReference type="RefSeq" id="WP_188610907.1">
    <property type="nucleotide sequence ID" value="NZ_BMGG01000007.1"/>
</dbReference>